<comment type="catalytic activity">
    <reaction evidence="8 10">
        <text>(6R)-10-formyltetrahydrofolate + 5-amino-1-(5-phospho-beta-D-ribosyl)imidazole-4-carboxamide = 5-formamido-1-(5-phospho-D-ribosyl)imidazole-4-carboxamide + (6S)-5,6,7,8-tetrahydrofolate</text>
        <dbReference type="Rhea" id="RHEA:22192"/>
        <dbReference type="ChEBI" id="CHEBI:57453"/>
        <dbReference type="ChEBI" id="CHEBI:58467"/>
        <dbReference type="ChEBI" id="CHEBI:58475"/>
        <dbReference type="ChEBI" id="CHEBI:195366"/>
        <dbReference type="EC" id="2.1.2.3"/>
    </reaction>
</comment>
<dbReference type="InterPro" id="IPR011607">
    <property type="entry name" value="MGS-like_dom"/>
</dbReference>
<keyword evidence="13" id="KW-1185">Reference proteome</keyword>
<keyword evidence="5 10" id="KW-0658">Purine biosynthesis</keyword>
<dbReference type="EC" id="3.5.4.10" evidence="10"/>
<dbReference type="FunFam" id="3.40.50.1380:FF:000001">
    <property type="entry name" value="Bifunctional purine biosynthesis protein PurH"/>
    <property type="match status" value="1"/>
</dbReference>
<dbReference type="Gene3D" id="3.40.50.1380">
    <property type="entry name" value="Methylglyoxal synthase-like domain"/>
    <property type="match status" value="1"/>
</dbReference>
<evidence type="ECO:0000256" key="7">
    <source>
        <dbReference type="ARBA" id="ARBA00023268"/>
    </source>
</evidence>
<dbReference type="SMART" id="SM00798">
    <property type="entry name" value="AICARFT_IMPCHas"/>
    <property type="match status" value="1"/>
</dbReference>
<dbReference type="GO" id="GO:0005829">
    <property type="term" value="C:cytosol"/>
    <property type="evidence" value="ECO:0007669"/>
    <property type="project" value="TreeGrafter"/>
</dbReference>
<dbReference type="GO" id="GO:0003937">
    <property type="term" value="F:IMP cyclohydrolase activity"/>
    <property type="evidence" value="ECO:0007669"/>
    <property type="project" value="UniProtKB-UniRule"/>
</dbReference>
<dbReference type="SUPFAM" id="SSF53927">
    <property type="entry name" value="Cytidine deaminase-like"/>
    <property type="match status" value="1"/>
</dbReference>
<dbReference type="Pfam" id="PF01808">
    <property type="entry name" value="AICARFT_IMPCHas"/>
    <property type="match status" value="1"/>
</dbReference>
<comment type="caution">
    <text evidence="12">The sequence shown here is derived from an EMBL/GenBank/DDBJ whole genome shotgun (WGS) entry which is preliminary data.</text>
</comment>
<evidence type="ECO:0000256" key="5">
    <source>
        <dbReference type="ARBA" id="ARBA00022755"/>
    </source>
</evidence>
<sequence length="554" mass="58133">MAVAANPTPVPDRVSVRRALLSVSDKTGLVDFAKALAVRGIELVSTGGTRRSLAEAGLAVRDVSELTGFPEIMDGRVKTLHPLVHGALLGIRDDAAHAAAMAEHGIQPIDILCVNLYPFEETRHSGAEFGHILENVDIGGPAMIRAAAKNHAYLTVTTDPADYAEILATLEETGGETTLDLRRRLAGRAFARTAAYDAAIADWFAGVVSDGPRRHASFAGRLAETLRYGENPHQSAGFYRTGDKRPGVATARQVQGKALSYNNINDTDAAFECVAEFDPNRTAAVAIIKHANPCGVAEGGDILAAYHKALACDPVSAFGGIVALNRRLDAAAARAITEIFTEVIVAPEADEEAIAVVAAKKNLRLLLTGGLPDPRALGTTVRSVAGGLLVQSRDNGVIDDLDLRVVTKRAPTEAEMGDLKFAFRVAKHVKSNAIVYAKDRATVGIGAGQMSRVDSARIAARKSEDAARALLAEAAGREVAAGEGAEGRIKPLTLGSVVASDAFFPFADGLLSAVEAGATAVIQPGGSMRDDEVISAADAHGIAMVLTGMRHFRH</sequence>
<evidence type="ECO:0000313" key="13">
    <source>
        <dbReference type="Proteomes" id="UP000644699"/>
    </source>
</evidence>
<organism evidence="12 13">
    <name type="scientific">Aureimonas endophytica</name>
    <dbReference type="NCBI Taxonomy" id="2027858"/>
    <lineage>
        <taxon>Bacteria</taxon>
        <taxon>Pseudomonadati</taxon>
        <taxon>Pseudomonadota</taxon>
        <taxon>Alphaproteobacteria</taxon>
        <taxon>Hyphomicrobiales</taxon>
        <taxon>Aurantimonadaceae</taxon>
        <taxon>Aureimonas</taxon>
    </lineage>
</organism>
<dbReference type="Pfam" id="PF02142">
    <property type="entry name" value="MGS"/>
    <property type="match status" value="1"/>
</dbReference>
<evidence type="ECO:0000256" key="8">
    <source>
        <dbReference type="ARBA" id="ARBA00050488"/>
    </source>
</evidence>
<dbReference type="Gene3D" id="3.40.140.20">
    <property type="match status" value="2"/>
</dbReference>
<feature type="domain" description="MGS-like" evidence="11">
    <location>
        <begin position="8"/>
        <end position="158"/>
    </location>
</feature>
<keyword evidence="7 10" id="KW-0511">Multifunctional enzyme</keyword>
<dbReference type="InterPro" id="IPR036914">
    <property type="entry name" value="MGS-like_dom_sf"/>
</dbReference>
<dbReference type="HAMAP" id="MF_00139">
    <property type="entry name" value="PurH"/>
    <property type="match status" value="1"/>
</dbReference>
<dbReference type="NCBIfam" id="NF002049">
    <property type="entry name" value="PRK00881.1"/>
    <property type="match status" value="1"/>
</dbReference>
<reference evidence="12" key="1">
    <citation type="journal article" date="2014" name="Int. J. Syst. Evol. Microbiol.">
        <title>Complete genome sequence of Corynebacterium casei LMG S-19264T (=DSM 44701T), isolated from a smear-ripened cheese.</title>
        <authorList>
            <consortium name="US DOE Joint Genome Institute (JGI-PGF)"/>
            <person name="Walter F."/>
            <person name="Albersmeier A."/>
            <person name="Kalinowski J."/>
            <person name="Ruckert C."/>
        </authorList>
    </citation>
    <scope>NUCLEOTIDE SEQUENCE</scope>
    <source>
        <strain evidence="12">CGMCC 1.15367</strain>
    </source>
</reference>
<comment type="domain">
    <text evidence="10">The IMP cyclohydrolase activity resides in the N-terminal region.</text>
</comment>
<dbReference type="PROSITE" id="PS51855">
    <property type="entry name" value="MGS"/>
    <property type="match status" value="1"/>
</dbReference>
<comment type="catalytic activity">
    <reaction evidence="9 10">
        <text>IMP + H2O = 5-formamido-1-(5-phospho-D-ribosyl)imidazole-4-carboxamide</text>
        <dbReference type="Rhea" id="RHEA:18445"/>
        <dbReference type="ChEBI" id="CHEBI:15377"/>
        <dbReference type="ChEBI" id="CHEBI:58053"/>
        <dbReference type="ChEBI" id="CHEBI:58467"/>
        <dbReference type="EC" id="3.5.4.10"/>
    </reaction>
</comment>
<dbReference type="PANTHER" id="PTHR11692">
    <property type="entry name" value="BIFUNCTIONAL PURINE BIOSYNTHESIS PROTEIN PURH"/>
    <property type="match status" value="1"/>
</dbReference>
<evidence type="ECO:0000256" key="1">
    <source>
        <dbReference type="ARBA" id="ARBA00004844"/>
    </source>
</evidence>
<dbReference type="NCBIfam" id="TIGR00355">
    <property type="entry name" value="purH"/>
    <property type="match status" value="1"/>
</dbReference>
<dbReference type="InterPro" id="IPR024051">
    <property type="entry name" value="AICAR_Tfase_dup_dom_sf"/>
</dbReference>
<evidence type="ECO:0000256" key="9">
    <source>
        <dbReference type="ARBA" id="ARBA00050687"/>
    </source>
</evidence>
<dbReference type="CDD" id="cd01421">
    <property type="entry name" value="IMPCH"/>
    <property type="match status" value="1"/>
</dbReference>
<dbReference type="EMBL" id="BMIQ01000004">
    <property type="protein sequence ID" value="GGE06634.1"/>
    <property type="molecule type" value="Genomic_DNA"/>
</dbReference>
<evidence type="ECO:0000313" key="12">
    <source>
        <dbReference type="EMBL" id="GGE06634.1"/>
    </source>
</evidence>
<dbReference type="GO" id="GO:0006189">
    <property type="term" value="P:'de novo' IMP biosynthetic process"/>
    <property type="evidence" value="ECO:0007669"/>
    <property type="project" value="UniProtKB-UniRule"/>
</dbReference>
<evidence type="ECO:0000256" key="3">
    <source>
        <dbReference type="ARBA" id="ARBA00007667"/>
    </source>
</evidence>
<evidence type="ECO:0000256" key="4">
    <source>
        <dbReference type="ARBA" id="ARBA00022679"/>
    </source>
</evidence>
<dbReference type="EC" id="2.1.2.3" evidence="10"/>
<comment type="similarity">
    <text evidence="3 10">Belongs to the PurH family.</text>
</comment>
<keyword evidence="6 10" id="KW-0378">Hydrolase</keyword>
<evidence type="ECO:0000256" key="6">
    <source>
        <dbReference type="ARBA" id="ARBA00022801"/>
    </source>
</evidence>
<evidence type="ECO:0000259" key="11">
    <source>
        <dbReference type="PROSITE" id="PS51855"/>
    </source>
</evidence>
<dbReference type="InterPro" id="IPR002695">
    <property type="entry name" value="PurH-like"/>
</dbReference>
<evidence type="ECO:0000256" key="10">
    <source>
        <dbReference type="HAMAP-Rule" id="MF_00139"/>
    </source>
</evidence>
<dbReference type="GO" id="GO:0004643">
    <property type="term" value="F:phosphoribosylaminoimidazolecarboxamide formyltransferase activity"/>
    <property type="evidence" value="ECO:0007669"/>
    <property type="project" value="UniProtKB-UniRule"/>
</dbReference>
<proteinExistence type="inferred from homology"/>
<dbReference type="RefSeq" id="WP_188909352.1">
    <property type="nucleotide sequence ID" value="NZ_BMIQ01000004.1"/>
</dbReference>
<dbReference type="FunFam" id="3.40.140.20:FF:000002">
    <property type="entry name" value="Bifunctional purine biosynthesis protein PurH"/>
    <property type="match status" value="1"/>
</dbReference>
<dbReference type="AlphaFoldDB" id="A0A916ZQ39"/>
<evidence type="ECO:0000256" key="2">
    <source>
        <dbReference type="ARBA" id="ARBA00004954"/>
    </source>
</evidence>
<dbReference type="SMART" id="SM00851">
    <property type="entry name" value="MGS"/>
    <property type="match status" value="1"/>
</dbReference>
<dbReference type="PIRSF" id="PIRSF000414">
    <property type="entry name" value="AICARFT_IMPCHas"/>
    <property type="match status" value="1"/>
</dbReference>
<protein>
    <recommendedName>
        <fullName evidence="10">Bifunctional purine biosynthesis protein PurH</fullName>
    </recommendedName>
    <domain>
        <recommendedName>
            <fullName evidence="10">Phosphoribosylaminoimidazolecarboxamide formyltransferase</fullName>
            <ecNumber evidence="10">2.1.2.3</ecNumber>
        </recommendedName>
        <alternativeName>
            <fullName evidence="10">AICAR transformylase</fullName>
        </alternativeName>
    </domain>
    <domain>
        <recommendedName>
            <fullName evidence="10">IMP cyclohydrolase</fullName>
            <ecNumber evidence="10">3.5.4.10</ecNumber>
        </recommendedName>
        <alternativeName>
            <fullName evidence="10">ATIC</fullName>
        </alternativeName>
        <alternativeName>
            <fullName evidence="10">IMP synthase</fullName>
        </alternativeName>
        <alternativeName>
            <fullName evidence="10">Inosinicase</fullName>
        </alternativeName>
    </domain>
</protein>
<comment type="pathway">
    <text evidence="1 10">Purine metabolism; IMP biosynthesis via de novo pathway; IMP from 5-formamido-1-(5-phospho-D-ribosyl)imidazole-4-carboxamide: step 1/1.</text>
</comment>
<keyword evidence="4 10" id="KW-0808">Transferase</keyword>
<dbReference type="PANTHER" id="PTHR11692:SF0">
    <property type="entry name" value="BIFUNCTIONAL PURINE BIOSYNTHESIS PROTEIN ATIC"/>
    <property type="match status" value="1"/>
</dbReference>
<reference evidence="12" key="2">
    <citation type="submission" date="2020-09" db="EMBL/GenBank/DDBJ databases">
        <authorList>
            <person name="Sun Q."/>
            <person name="Zhou Y."/>
        </authorList>
    </citation>
    <scope>NUCLEOTIDE SEQUENCE</scope>
    <source>
        <strain evidence="12">CGMCC 1.15367</strain>
    </source>
</reference>
<dbReference type="InterPro" id="IPR016193">
    <property type="entry name" value="Cytidine_deaminase-like"/>
</dbReference>
<accession>A0A916ZQ39</accession>
<dbReference type="SUPFAM" id="SSF52335">
    <property type="entry name" value="Methylglyoxal synthase-like"/>
    <property type="match status" value="1"/>
</dbReference>
<dbReference type="FunFam" id="3.40.140.20:FF:000001">
    <property type="entry name" value="Bifunctional purine biosynthesis protein PurH"/>
    <property type="match status" value="1"/>
</dbReference>
<dbReference type="Proteomes" id="UP000644699">
    <property type="component" value="Unassembled WGS sequence"/>
</dbReference>
<comment type="pathway">
    <text evidence="2 10">Purine metabolism; IMP biosynthesis via de novo pathway; 5-formamido-1-(5-phospho-D-ribosyl)imidazole-4-carboxamide from 5-amino-1-(5-phospho-D-ribosyl)imidazole-4-carboxamide (10-formyl THF route): step 1/1.</text>
</comment>
<gene>
    <name evidence="10 12" type="primary">purH</name>
    <name evidence="12" type="ORF">GCM10011390_27160</name>
</gene>
<name>A0A916ZQ39_9HYPH</name>